<dbReference type="InterPro" id="IPR036396">
    <property type="entry name" value="Cyt_P450_sf"/>
</dbReference>
<comment type="cofactor">
    <cofactor evidence="8">
        <name>heme</name>
        <dbReference type="ChEBI" id="CHEBI:30413"/>
    </cofactor>
</comment>
<dbReference type="InterPro" id="IPR001128">
    <property type="entry name" value="Cyt_P450"/>
</dbReference>
<dbReference type="GO" id="GO:0005506">
    <property type="term" value="F:iron ion binding"/>
    <property type="evidence" value="ECO:0007669"/>
    <property type="project" value="InterPro"/>
</dbReference>
<dbReference type="SUPFAM" id="SSF48264">
    <property type="entry name" value="Cytochrome P450"/>
    <property type="match status" value="1"/>
</dbReference>
<dbReference type="Gene3D" id="1.10.630.10">
    <property type="entry name" value="Cytochrome P450"/>
    <property type="match status" value="2"/>
</dbReference>
<dbReference type="GO" id="GO:0010295">
    <property type="term" value="F:(+)-abscisic acid 8'-hydroxylase activity"/>
    <property type="evidence" value="ECO:0007669"/>
    <property type="project" value="TreeGrafter"/>
</dbReference>
<gene>
    <name evidence="11" type="ORF">WN944_021229</name>
</gene>
<proteinExistence type="inferred from homology"/>
<dbReference type="GO" id="GO:0016125">
    <property type="term" value="P:sterol metabolic process"/>
    <property type="evidence" value="ECO:0007669"/>
    <property type="project" value="TreeGrafter"/>
</dbReference>
<evidence type="ECO:0000256" key="4">
    <source>
        <dbReference type="ARBA" id="ARBA00022692"/>
    </source>
</evidence>
<feature type="binding site" description="axial binding residue" evidence="8">
    <location>
        <position position="406"/>
    </location>
    <ligand>
        <name>heme</name>
        <dbReference type="ChEBI" id="CHEBI:30413"/>
    </ligand>
    <ligandPart>
        <name>Fe</name>
        <dbReference type="ChEBI" id="CHEBI:18248"/>
    </ligandPart>
</feature>
<dbReference type="PRINTS" id="PR00463">
    <property type="entry name" value="EP450I"/>
</dbReference>
<evidence type="ECO:0000256" key="5">
    <source>
        <dbReference type="ARBA" id="ARBA00022723"/>
    </source>
</evidence>
<dbReference type="AlphaFoldDB" id="A0AAP0MWG8"/>
<keyword evidence="10" id="KW-0472">Membrane</keyword>
<dbReference type="GO" id="GO:0016020">
    <property type="term" value="C:membrane"/>
    <property type="evidence" value="ECO:0007669"/>
    <property type="project" value="UniProtKB-SubCell"/>
</dbReference>
<comment type="subcellular location">
    <subcellularLocation>
        <location evidence="1">Membrane</location>
        <topology evidence="1">Single-pass membrane protein</topology>
    </subcellularLocation>
</comment>
<evidence type="ECO:0000313" key="11">
    <source>
        <dbReference type="EMBL" id="KAK9228280.1"/>
    </source>
</evidence>
<keyword evidence="7 8" id="KW-0408">Iron</keyword>
<keyword evidence="9" id="KW-0560">Oxidoreductase</keyword>
<accession>A0AAP0MWG8</accession>
<feature type="transmembrane region" description="Helical" evidence="10">
    <location>
        <begin position="6"/>
        <end position="23"/>
    </location>
</feature>
<reference evidence="11 12" key="1">
    <citation type="submission" date="2024-05" db="EMBL/GenBank/DDBJ databases">
        <title>Haplotype-resolved chromosome-level genome assembly of Huyou (Citrus changshanensis).</title>
        <authorList>
            <person name="Miao C."/>
            <person name="Chen W."/>
            <person name="Wu Y."/>
            <person name="Wang L."/>
            <person name="Zhao S."/>
            <person name="Grierson D."/>
            <person name="Xu C."/>
            <person name="Chen K."/>
        </authorList>
    </citation>
    <scope>NUCLEOTIDE SEQUENCE [LARGE SCALE GENOMIC DNA]</scope>
    <source>
        <strain evidence="11">01-14</strain>
        <tissue evidence="11">Leaf</tissue>
    </source>
</reference>
<protein>
    <recommendedName>
        <fullName evidence="13">Cytochrome P450</fullName>
    </recommendedName>
</protein>
<dbReference type="PROSITE" id="PS00086">
    <property type="entry name" value="CYTOCHROME_P450"/>
    <property type="match status" value="1"/>
</dbReference>
<keyword evidence="12" id="KW-1185">Reference proteome</keyword>
<keyword evidence="6 10" id="KW-1133">Transmembrane helix</keyword>
<keyword evidence="8 9" id="KW-0349">Heme</keyword>
<evidence type="ECO:0000256" key="7">
    <source>
        <dbReference type="ARBA" id="ARBA00023004"/>
    </source>
</evidence>
<comment type="similarity">
    <text evidence="3 9">Belongs to the cytochrome P450 family.</text>
</comment>
<evidence type="ECO:0000256" key="2">
    <source>
        <dbReference type="ARBA" id="ARBA00004721"/>
    </source>
</evidence>
<evidence type="ECO:0000256" key="9">
    <source>
        <dbReference type="RuleBase" id="RU000461"/>
    </source>
</evidence>
<evidence type="ECO:0000256" key="10">
    <source>
        <dbReference type="SAM" id="Phobius"/>
    </source>
</evidence>
<sequence>MDVFLLYSIFFIILSVTLLRNLIKRMSLPKPKLPPGSMGLPYIGETPKLFSQNPDDFFSTRQKRYGEIFKTHILGYKCIMLVNSEAIRYVFLGYKCIMLVNSEAIRYVLVTHAHLFKPTYPRSKEMSIGPWALFFHQDGYHTRMRKLVQSSLTPSMVRNSVSCIEATAMPTLDSWSAGRLDNTFHEMKKFVFDVAVLSIFGHLDTGYKEILKKNYSTLDRGYNSFPICLPGSLYATSLRARRRLGQTLSEIIKERKEKSVADKDLLASLMNYKGENGEHLTDDQIADNIIGVLFAAHGTTASLLTWILKYMHDDPNLLGAIKAEQKVIMESLRMASVVSYTFREAVEDVEYKGHLIPKGWKVLPLFRNVHHNPDFFSEPREFNPSRFEIGPKPNTFMPFGNGVHACPGSELAKLEMLVLLHHLVNEYRWEIIGPNEGVQYEPFPIPRNGLPAKFWKLRR</sequence>
<comment type="caution">
    <text evidence="11">The sequence shown here is derived from an EMBL/GenBank/DDBJ whole genome shotgun (WGS) entry which is preliminary data.</text>
</comment>
<dbReference type="Proteomes" id="UP001428341">
    <property type="component" value="Unassembled WGS sequence"/>
</dbReference>
<keyword evidence="4 10" id="KW-0812">Transmembrane</keyword>
<keyword evidence="5 8" id="KW-0479">Metal-binding</keyword>
<evidence type="ECO:0000256" key="8">
    <source>
        <dbReference type="PIRSR" id="PIRSR602401-1"/>
    </source>
</evidence>
<organism evidence="11 12">
    <name type="scientific">Citrus x changshan-huyou</name>
    <dbReference type="NCBI Taxonomy" id="2935761"/>
    <lineage>
        <taxon>Eukaryota</taxon>
        <taxon>Viridiplantae</taxon>
        <taxon>Streptophyta</taxon>
        <taxon>Embryophyta</taxon>
        <taxon>Tracheophyta</taxon>
        <taxon>Spermatophyta</taxon>
        <taxon>Magnoliopsida</taxon>
        <taxon>eudicotyledons</taxon>
        <taxon>Gunneridae</taxon>
        <taxon>Pentapetalae</taxon>
        <taxon>rosids</taxon>
        <taxon>malvids</taxon>
        <taxon>Sapindales</taxon>
        <taxon>Rutaceae</taxon>
        <taxon>Aurantioideae</taxon>
        <taxon>Citrus</taxon>
    </lineage>
</organism>
<evidence type="ECO:0000256" key="6">
    <source>
        <dbReference type="ARBA" id="ARBA00022989"/>
    </source>
</evidence>
<evidence type="ECO:0000313" key="12">
    <source>
        <dbReference type="Proteomes" id="UP001428341"/>
    </source>
</evidence>
<comment type="pathway">
    <text evidence="2">Secondary metabolite biosynthesis; terpenoid biosynthesis.</text>
</comment>
<evidence type="ECO:0000256" key="1">
    <source>
        <dbReference type="ARBA" id="ARBA00004167"/>
    </source>
</evidence>
<dbReference type="PANTHER" id="PTHR24286">
    <property type="entry name" value="CYTOCHROME P450 26"/>
    <property type="match status" value="1"/>
</dbReference>
<dbReference type="InterPro" id="IPR017972">
    <property type="entry name" value="Cyt_P450_CS"/>
</dbReference>
<dbReference type="PRINTS" id="PR00385">
    <property type="entry name" value="P450"/>
</dbReference>
<name>A0AAP0MWG8_9ROSI</name>
<dbReference type="InterPro" id="IPR002401">
    <property type="entry name" value="Cyt_P450_E_grp-I"/>
</dbReference>
<dbReference type="GO" id="GO:0020037">
    <property type="term" value="F:heme binding"/>
    <property type="evidence" value="ECO:0007669"/>
    <property type="project" value="InterPro"/>
</dbReference>
<dbReference type="Pfam" id="PF00067">
    <property type="entry name" value="p450"/>
    <property type="match status" value="1"/>
</dbReference>
<evidence type="ECO:0000256" key="3">
    <source>
        <dbReference type="ARBA" id="ARBA00010617"/>
    </source>
</evidence>
<evidence type="ECO:0008006" key="13">
    <source>
        <dbReference type="Google" id="ProtNLM"/>
    </source>
</evidence>
<keyword evidence="9" id="KW-0503">Monooxygenase</keyword>
<dbReference type="PANTHER" id="PTHR24286:SF357">
    <property type="entry name" value="P450, PUTATIVE-RELATED"/>
    <property type="match status" value="1"/>
</dbReference>
<dbReference type="EMBL" id="JBCGBO010000001">
    <property type="protein sequence ID" value="KAK9228280.1"/>
    <property type="molecule type" value="Genomic_DNA"/>
</dbReference>